<feature type="transmembrane region" description="Helical" evidence="3">
    <location>
        <begin position="7"/>
        <end position="27"/>
    </location>
</feature>
<feature type="domain" description="Penicillin-binding protein transpeptidase" evidence="4">
    <location>
        <begin position="257"/>
        <end position="556"/>
    </location>
</feature>
<dbReference type="Pfam" id="PF03717">
    <property type="entry name" value="PBP_dimer"/>
    <property type="match status" value="1"/>
</dbReference>
<dbReference type="InterPro" id="IPR050515">
    <property type="entry name" value="Beta-lactam/transpept"/>
</dbReference>
<keyword evidence="3" id="KW-1133">Transmembrane helix</keyword>
<dbReference type="SUPFAM" id="SSF56601">
    <property type="entry name" value="beta-lactamase/transpeptidase-like"/>
    <property type="match status" value="1"/>
</dbReference>
<dbReference type="AlphaFoldDB" id="A0A0G0HT67"/>
<evidence type="ECO:0000313" key="6">
    <source>
        <dbReference type="EMBL" id="KKQ46343.1"/>
    </source>
</evidence>
<evidence type="ECO:0000256" key="2">
    <source>
        <dbReference type="ARBA" id="ARBA00023136"/>
    </source>
</evidence>
<keyword evidence="3" id="KW-0812">Transmembrane</keyword>
<dbReference type="EMBL" id="LBTR01000002">
    <property type="protein sequence ID" value="KKQ46343.1"/>
    <property type="molecule type" value="Genomic_DNA"/>
</dbReference>
<dbReference type="Proteomes" id="UP000034603">
    <property type="component" value="Unassembled WGS sequence"/>
</dbReference>
<protein>
    <submittedName>
        <fullName evidence="6">Peptidoglycan glycosyltransferase</fullName>
    </submittedName>
</protein>
<evidence type="ECO:0000259" key="4">
    <source>
        <dbReference type="Pfam" id="PF00905"/>
    </source>
</evidence>
<dbReference type="Gene3D" id="3.40.710.10">
    <property type="entry name" value="DD-peptidase/beta-lactamase superfamily"/>
    <property type="match status" value="1"/>
</dbReference>
<evidence type="ECO:0000259" key="5">
    <source>
        <dbReference type="Pfam" id="PF03717"/>
    </source>
</evidence>
<dbReference type="GO" id="GO:0005886">
    <property type="term" value="C:plasma membrane"/>
    <property type="evidence" value="ECO:0007669"/>
    <property type="project" value="TreeGrafter"/>
</dbReference>
<sequence length="574" mass="63861">MNKFRIYVLLVVFTISFIGLLVRLFYWQIVKGAELSQAAAGQHKNNLILEAPRGEIFATDGSWLASRGERWTLTANPKEVSENPRELAEEIVDILSKDNDELSDKKSVFEKIDKIASLLDKKNLYWIALENRLDGQKKEELEKLSIKGLGFEKEESRYYPEASESAHLLGFLGKNENGESVGYFGLEGYYDEMLSGKKGYVSRDSDAGGIPILFGNFRETKSINGIDLVTSIDKYIQFTIENKLHDGMIKYGAKAATAIVADPITGEILAMAAYPTFDQSKYYQFDNSLFINPTISQSFEPGSIFKVIVMASGIDGGVVEPDTKCDICSGPLKIDKYYIKTWNNKYTADSTMTDVIVHSDNVGMSFVGRKLGADKFYDYLSSFGFGKLTGIDLQGESSPALRKKGTWREIDIATTSFGQGVAVTPIQMIKAVSVIANHGLLTNPRVVKKFKNESWEYEADKGEVKRVISDKTAKKVTQMMVEAVKNGESKWTNLRGFSVAGKTGTAQIPIEGHYDAEKTIASFVGFAPANDPKFIMLITLREPESSQWASETAAPLWFSIAKDLFLYYGIQPEN</sequence>
<dbReference type="GO" id="GO:0016740">
    <property type="term" value="F:transferase activity"/>
    <property type="evidence" value="ECO:0007669"/>
    <property type="project" value="UniProtKB-KW"/>
</dbReference>
<dbReference type="GO" id="GO:0008658">
    <property type="term" value="F:penicillin binding"/>
    <property type="evidence" value="ECO:0007669"/>
    <property type="project" value="InterPro"/>
</dbReference>
<dbReference type="PANTHER" id="PTHR30627">
    <property type="entry name" value="PEPTIDOGLYCAN D,D-TRANSPEPTIDASE"/>
    <property type="match status" value="1"/>
</dbReference>
<dbReference type="GO" id="GO:0071555">
    <property type="term" value="P:cell wall organization"/>
    <property type="evidence" value="ECO:0007669"/>
    <property type="project" value="TreeGrafter"/>
</dbReference>
<reference evidence="6 7" key="1">
    <citation type="journal article" date="2015" name="Nature">
        <title>rRNA introns, odd ribosomes, and small enigmatic genomes across a large radiation of phyla.</title>
        <authorList>
            <person name="Brown C.T."/>
            <person name="Hug L.A."/>
            <person name="Thomas B.C."/>
            <person name="Sharon I."/>
            <person name="Castelle C.J."/>
            <person name="Singh A."/>
            <person name="Wilkins M.J."/>
            <person name="Williams K.H."/>
            <person name="Banfield J.F."/>
        </authorList>
    </citation>
    <scope>NUCLEOTIDE SEQUENCE [LARGE SCALE GENOMIC DNA]</scope>
</reference>
<gene>
    <name evidence="6" type="ORF">US62_C0002G0026</name>
</gene>
<dbReference type="Gene3D" id="3.90.1310.10">
    <property type="entry name" value="Penicillin-binding protein 2a (Domain 2)"/>
    <property type="match status" value="1"/>
</dbReference>
<dbReference type="Gene3D" id="3.30.450.330">
    <property type="match status" value="1"/>
</dbReference>
<name>A0A0G0HT67_9BACT</name>
<feature type="domain" description="Penicillin-binding protein dimerisation" evidence="5">
    <location>
        <begin position="50"/>
        <end position="209"/>
    </location>
</feature>
<dbReference type="InterPro" id="IPR005311">
    <property type="entry name" value="PBP_dimer"/>
</dbReference>
<organism evidence="6 7">
    <name type="scientific">Candidatus Woesebacteria bacterium GW2011_GWA1_37_8</name>
    <dbReference type="NCBI Taxonomy" id="1618546"/>
    <lineage>
        <taxon>Bacteria</taxon>
        <taxon>Candidatus Woeseibacteriota</taxon>
    </lineage>
</organism>
<keyword evidence="2 3" id="KW-0472">Membrane</keyword>
<dbReference type="InterPro" id="IPR036138">
    <property type="entry name" value="PBP_dimer_sf"/>
</dbReference>
<dbReference type="PANTHER" id="PTHR30627:SF1">
    <property type="entry name" value="PEPTIDOGLYCAN D,D-TRANSPEPTIDASE FTSI"/>
    <property type="match status" value="1"/>
</dbReference>
<evidence type="ECO:0000313" key="7">
    <source>
        <dbReference type="Proteomes" id="UP000034603"/>
    </source>
</evidence>
<dbReference type="SUPFAM" id="SSF56519">
    <property type="entry name" value="Penicillin binding protein dimerisation domain"/>
    <property type="match status" value="1"/>
</dbReference>
<proteinExistence type="predicted"/>
<dbReference type="InterPro" id="IPR012338">
    <property type="entry name" value="Beta-lactam/transpept-like"/>
</dbReference>
<accession>A0A0G0HT67</accession>
<dbReference type="InterPro" id="IPR001460">
    <property type="entry name" value="PCN-bd_Tpept"/>
</dbReference>
<dbReference type="Pfam" id="PF00905">
    <property type="entry name" value="Transpeptidase"/>
    <property type="match status" value="1"/>
</dbReference>
<evidence type="ECO:0000256" key="3">
    <source>
        <dbReference type="SAM" id="Phobius"/>
    </source>
</evidence>
<evidence type="ECO:0000256" key="1">
    <source>
        <dbReference type="ARBA" id="ARBA00004370"/>
    </source>
</evidence>
<keyword evidence="6" id="KW-0808">Transferase</keyword>
<comment type="subcellular location">
    <subcellularLocation>
        <location evidence="1">Membrane</location>
    </subcellularLocation>
</comment>
<comment type="caution">
    <text evidence="6">The sequence shown here is derived from an EMBL/GenBank/DDBJ whole genome shotgun (WGS) entry which is preliminary data.</text>
</comment>